<dbReference type="Proteomes" id="UP001307168">
    <property type="component" value="Unassembled WGS sequence"/>
</dbReference>
<dbReference type="Pfam" id="PF01636">
    <property type="entry name" value="APH"/>
    <property type="match status" value="1"/>
</dbReference>
<dbReference type="InterPro" id="IPR011009">
    <property type="entry name" value="Kinase-like_dom_sf"/>
</dbReference>
<keyword evidence="3" id="KW-1185">Reference proteome</keyword>
<dbReference type="PANTHER" id="PTHR21310">
    <property type="entry name" value="AMINOGLYCOSIDE PHOSPHOTRANSFERASE-RELATED-RELATED"/>
    <property type="match status" value="1"/>
</dbReference>
<dbReference type="AlphaFoldDB" id="A0AAW9N839"/>
<dbReference type="SUPFAM" id="SSF56112">
    <property type="entry name" value="Protein kinase-like (PK-like)"/>
    <property type="match status" value="1"/>
</dbReference>
<organism evidence="2 3">
    <name type="scientific">Peribacillus castrilensis</name>
    <dbReference type="NCBI Taxonomy" id="2897690"/>
    <lineage>
        <taxon>Bacteria</taxon>
        <taxon>Bacillati</taxon>
        <taxon>Bacillota</taxon>
        <taxon>Bacilli</taxon>
        <taxon>Bacillales</taxon>
        <taxon>Bacillaceae</taxon>
        <taxon>Peribacillus</taxon>
    </lineage>
</organism>
<dbReference type="InterPro" id="IPR002575">
    <property type="entry name" value="Aminoglycoside_PTrfase"/>
</dbReference>
<name>A0AAW9N839_9BACI</name>
<gene>
    <name evidence="2" type="ORF">P4706_00505</name>
</gene>
<accession>A0AAW9N839</accession>
<evidence type="ECO:0000313" key="3">
    <source>
        <dbReference type="Proteomes" id="UP001307168"/>
    </source>
</evidence>
<dbReference type="Gene3D" id="3.30.200.20">
    <property type="entry name" value="Phosphorylase Kinase, domain 1"/>
    <property type="match status" value="1"/>
</dbReference>
<dbReference type="EMBL" id="JARNBH010000002">
    <property type="protein sequence ID" value="MEC0271562.1"/>
    <property type="molecule type" value="Genomic_DNA"/>
</dbReference>
<evidence type="ECO:0000259" key="1">
    <source>
        <dbReference type="Pfam" id="PF01636"/>
    </source>
</evidence>
<protein>
    <submittedName>
        <fullName evidence="2">Phosphotransferase</fullName>
    </submittedName>
</protein>
<dbReference type="InterPro" id="IPR051678">
    <property type="entry name" value="AGP_Transferase"/>
</dbReference>
<reference evidence="2 3" key="1">
    <citation type="submission" date="2023-03" db="EMBL/GenBank/DDBJ databases">
        <title>Bacillus Genome Sequencing.</title>
        <authorList>
            <person name="Dunlap C."/>
        </authorList>
    </citation>
    <scope>NUCLEOTIDE SEQUENCE [LARGE SCALE GENOMIC DNA]</scope>
    <source>
        <strain evidence="2 3">B-41290</strain>
    </source>
</reference>
<evidence type="ECO:0000313" key="2">
    <source>
        <dbReference type="EMBL" id="MEC0271562.1"/>
    </source>
</evidence>
<feature type="domain" description="Aminoglycoside phosphotransferase" evidence="1">
    <location>
        <begin position="31"/>
        <end position="260"/>
    </location>
</feature>
<dbReference type="PANTHER" id="PTHR21310:SF42">
    <property type="entry name" value="BIFUNCTIONAL AAC_APH"/>
    <property type="match status" value="1"/>
</dbReference>
<comment type="caution">
    <text evidence="2">The sequence shown here is derived from an EMBL/GenBank/DDBJ whole genome shotgun (WGS) entry which is preliminary data.</text>
</comment>
<dbReference type="Gene3D" id="3.90.1200.10">
    <property type="match status" value="1"/>
</dbReference>
<dbReference type="RefSeq" id="WP_367405882.1">
    <property type="nucleotide sequence ID" value="NZ_JARNBH010000002.1"/>
</dbReference>
<proteinExistence type="predicted"/>
<sequence>MNKPWLAEYPVSLELAGKLIMLQFPEIELKEIKQLGEGFDNTVIQINGQFVFRFPRRPIAVTLIQVENQLLPSIAGTFPLAIPEPIFFGKPSTLYPYPFTGYKMVKGHLPVEGTKENKVESAKRFARFLKVLHSFPVKRAMCLGVQPDGMMRLDVPYRKKSLMENVSNLIKLGYFEQAHAVKDFVETLGEGELDVQHPLSLVHGDIHIRNVLLDDEGVLAGVIDWGDVHIGNPAIDFSFLYSYFPKEVRRAFFEIYGEIEKETESLARFRAIYMLVTLLVYGIDRHDEELIAITSNGLKFAMEE</sequence>